<evidence type="ECO:0000313" key="3">
    <source>
        <dbReference type="Proteomes" id="UP000325723"/>
    </source>
</evidence>
<sequence length="31" mass="3367">MRLITPSHKGGVSKLNKVRSPSSLRKTGYPA</sequence>
<dbReference type="AlphaFoldDB" id="A0A8H2NVX1"/>
<organism evidence="2 3">
    <name type="scientific">Pseudomonas fluorescens</name>
    <dbReference type="NCBI Taxonomy" id="294"/>
    <lineage>
        <taxon>Bacteria</taxon>
        <taxon>Pseudomonadati</taxon>
        <taxon>Pseudomonadota</taxon>
        <taxon>Gammaproteobacteria</taxon>
        <taxon>Pseudomonadales</taxon>
        <taxon>Pseudomonadaceae</taxon>
        <taxon>Pseudomonas</taxon>
    </lineage>
</organism>
<dbReference type="EMBL" id="CABVIE010000012">
    <property type="protein sequence ID" value="VVP22149.1"/>
    <property type="molecule type" value="Genomic_DNA"/>
</dbReference>
<protein>
    <submittedName>
        <fullName evidence="2">Uncharacterized protein</fullName>
    </submittedName>
</protein>
<dbReference type="Proteomes" id="UP000325723">
    <property type="component" value="Unassembled WGS sequence"/>
</dbReference>
<feature type="region of interest" description="Disordered" evidence="1">
    <location>
        <begin position="1"/>
        <end position="31"/>
    </location>
</feature>
<reference evidence="2 3" key="1">
    <citation type="submission" date="2019-09" db="EMBL/GenBank/DDBJ databases">
        <authorList>
            <person name="Chandra G."/>
            <person name="Truman W A."/>
        </authorList>
    </citation>
    <scope>NUCLEOTIDE SEQUENCE [LARGE SCALE GENOMIC DNA]</scope>
    <source>
        <strain evidence="2">PS900</strain>
    </source>
</reference>
<name>A0A8H2NVX1_PSEFL</name>
<evidence type="ECO:0000313" key="2">
    <source>
        <dbReference type="EMBL" id="VVP22149.1"/>
    </source>
</evidence>
<comment type="caution">
    <text evidence="2">The sequence shown here is derived from an EMBL/GenBank/DDBJ whole genome shotgun (WGS) entry which is preliminary data.</text>
</comment>
<gene>
    <name evidence="2" type="ORF">PS900_03910</name>
</gene>
<proteinExistence type="predicted"/>
<accession>A0A8H2NVX1</accession>
<evidence type="ECO:0000256" key="1">
    <source>
        <dbReference type="SAM" id="MobiDB-lite"/>
    </source>
</evidence>